<dbReference type="OrthoDB" id="9801098at2"/>
<dbReference type="InterPro" id="IPR005269">
    <property type="entry name" value="LOG"/>
</dbReference>
<gene>
    <name evidence="3" type="ordered locus">CHU_3379</name>
</gene>
<evidence type="ECO:0000313" key="3">
    <source>
        <dbReference type="EMBL" id="ABG60615.1"/>
    </source>
</evidence>
<protein>
    <recommendedName>
        <fullName evidence="2">Cytokinin riboside 5'-monophosphate phosphoribohydrolase</fullName>
        <ecNumber evidence="2">3.2.2.n1</ecNumber>
    </recommendedName>
</protein>
<name>A0A6N4SW00_CYTH3</name>
<evidence type="ECO:0000256" key="2">
    <source>
        <dbReference type="RuleBase" id="RU363015"/>
    </source>
</evidence>
<keyword evidence="2" id="KW-0378">Hydrolase</keyword>
<dbReference type="PANTHER" id="PTHR43393">
    <property type="entry name" value="CYTOKININ RIBOSIDE 5'-MONOPHOSPHATE PHOSPHORIBOHYDROLASE"/>
    <property type="match status" value="1"/>
</dbReference>
<keyword evidence="4" id="KW-1185">Reference proteome</keyword>
<dbReference type="Gene3D" id="3.40.50.450">
    <property type="match status" value="1"/>
</dbReference>
<dbReference type="SUPFAM" id="SSF102405">
    <property type="entry name" value="MCP/YpsA-like"/>
    <property type="match status" value="1"/>
</dbReference>
<dbReference type="Proteomes" id="UP000001822">
    <property type="component" value="Chromosome"/>
</dbReference>
<comment type="similarity">
    <text evidence="2">Belongs to the LOG family.</text>
</comment>
<organism evidence="3 4">
    <name type="scientific">Cytophaga hutchinsonii (strain ATCC 33406 / DSM 1761 / CIP 103989 / NBRC 15051 / NCIMB 9469 / D465)</name>
    <dbReference type="NCBI Taxonomy" id="269798"/>
    <lineage>
        <taxon>Bacteria</taxon>
        <taxon>Pseudomonadati</taxon>
        <taxon>Bacteroidota</taxon>
        <taxon>Cytophagia</taxon>
        <taxon>Cytophagales</taxon>
        <taxon>Cytophagaceae</taxon>
        <taxon>Cytophaga</taxon>
    </lineage>
</organism>
<dbReference type="InterPro" id="IPR031100">
    <property type="entry name" value="LOG_fam"/>
</dbReference>
<dbReference type="EC" id="3.2.2.n1" evidence="2"/>
<dbReference type="AlphaFoldDB" id="A0A6N4SW00"/>
<comment type="catalytic activity">
    <reaction evidence="1">
        <text>AMP + H2O = D-ribose 5-phosphate + adenine</text>
        <dbReference type="Rhea" id="RHEA:20129"/>
        <dbReference type="ChEBI" id="CHEBI:15377"/>
        <dbReference type="ChEBI" id="CHEBI:16708"/>
        <dbReference type="ChEBI" id="CHEBI:78346"/>
        <dbReference type="ChEBI" id="CHEBI:456215"/>
        <dbReference type="EC" id="3.2.2.4"/>
    </reaction>
</comment>
<dbReference type="EMBL" id="CP000383">
    <property type="protein sequence ID" value="ABG60615.1"/>
    <property type="molecule type" value="Genomic_DNA"/>
</dbReference>
<evidence type="ECO:0000313" key="4">
    <source>
        <dbReference type="Proteomes" id="UP000001822"/>
    </source>
</evidence>
<dbReference type="GO" id="GO:0005829">
    <property type="term" value="C:cytosol"/>
    <property type="evidence" value="ECO:0007669"/>
    <property type="project" value="TreeGrafter"/>
</dbReference>
<dbReference type="RefSeq" id="WP_011586723.1">
    <property type="nucleotide sequence ID" value="NC_008255.1"/>
</dbReference>
<sequence length="260" mass="29637">MLGLKTKVDKSNVVENNPNVMPEEQNEERFFLEGPKSRWKEFKFLLHIIWDFLVGFRVLHFAGPCVTVFGSARFKEDHEYYKKSFEVGAAVAGLGFTVMTGGGPGVMEAANKGAKKGGGRSVGCNIILPMEQYANPWLDLSVNIKYFFVRKVLLCKYSYAFVCMPGGMGTLDEFFEAVTLVQTNKIKRFPIVLFGKEYHKHLYKHLEYMAEAGTISPKDLELFLFTDDIHEMENHLSKYAVDAFGLKKVTKPKRWMIFGE</sequence>
<keyword evidence="2" id="KW-0203">Cytokinin biosynthesis</keyword>
<dbReference type="GO" id="GO:0008714">
    <property type="term" value="F:AMP nucleosidase activity"/>
    <property type="evidence" value="ECO:0007669"/>
    <property type="project" value="UniProtKB-EC"/>
</dbReference>
<dbReference type="KEGG" id="chu:CHU_3379"/>
<dbReference type="Pfam" id="PF03641">
    <property type="entry name" value="Lysine_decarbox"/>
    <property type="match status" value="1"/>
</dbReference>
<dbReference type="NCBIfam" id="TIGR00730">
    <property type="entry name" value="Rossman fold protein, TIGR00730 family"/>
    <property type="match status" value="1"/>
</dbReference>
<evidence type="ECO:0000256" key="1">
    <source>
        <dbReference type="ARBA" id="ARBA00000274"/>
    </source>
</evidence>
<dbReference type="GO" id="GO:0009691">
    <property type="term" value="P:cytokinin biosynthetic process"/>
    <property type="evidence" value="ECO:0007669"/>
    <property type="project" value="UniProtKB-UniRule"/>
</dbReference>
<accession>A0A6N4SW00</accession>
<dbReference type="PANTHER" id="PTHR43393:SF3">
    <property type="entry name" value="LYSINE DECARBOXYLASE-LIKE PROTEIN"/>
    <property type="match status" value="1"/>
</dbReference>
<dbReference type="InterPro" id="IPR052341">
    <property type="entry name" value="LOG_family_nucleotidases"/>
</dbReference>
<reference evidence="3 4" key="1">
    <citation type="journal article" date="2007" name="Appl. Environ. Microbiol.">
        <title>Genome sequence of the cellulolytic gliding bacterium Cytophaga hutchinsonii.</title>
        <authorList>
            <person name="Xie G."/>
            <person name="Bruce D.C."/>
            <person name="Challacombe J.F."/>
            <person name="Chertkov O."/>
            <person name="Detter J.C."/>
            <person name="Gilna P."/>
            <person name="Han C.S."/>
            <person name="Lucas S."/>
            <person name="Misra M."/>
            <person name="Myers G.L."/>
            <person name="Richardson P."/>
            <person name="Tapia R."/>
            <person name="Thayer N."/>
            <person name="Thompson L.S."/>
            <person name="Brettin T.S."/>
            <person name="Henrissat B."/>
            <person name="Wilson D.B."/>
            <person name="McBride M.J."/>
        </authorList>
    </citation>
    <scope>NUCLEOTIDE SEQUENCE [LARGE SCALE GENOMIC DNA]</scope>
    <source>
        <strain evidence="4">ATCC 33406 / DSM 1761 / CIP 103989 / NBRC 15051 / NCIMB 9469 / D465</strain>
    </source>
</reference>
<proteinExistence type="inferred from homology"/>